<evidence type="ECO:0000313" key="7">
    <source>
        <dbReference type="EMBL" id="SEN14387.1"/>
    </source>
</evidence>
<dbReference type="GO" id="GO:0005886">
    <property type="term" value="C:plasma membrane"/>
    <property type="evidence" value="ECO:0007669"/>
    <property type="project" value="TreeGrafter"/>
</dbReference>
<feature type="transmembrane region" description="Helical" evidence="6">
    <location>
        <begin position="81"/>
        <end position="108"/>
    </location>
</feature>
<protein>
    <submittedName>
        <fullName evidence="7">Na+/H+-dicarboxylate symporter</fullName>
    </submittedName>
</protein>
<evidence type="ECO:0000256" key="1">
    <source>
        <dbReference type="ARBA" id="ARBA00004141"/>
    </source>
</evidence>
<dbReference type="EMBL" id="FOCG01000004">
    <property type="protein sequence ID" value="SEN14387.1"/>
    <property type="molecule type" value="Genomic_DNA"/>
</dbReference>
<organism evidence="7 8">
    <name type="scientific">Hydrogenoanaerobacterium saccharovorans</name>
    <dbReference type="NCBI Taxonomy" id="474960"/>
    <lineage>
        <taxon>Bacteria</taxon>
        <taxon>Bacillati</taxon>
        <taxon>Bacillota</taxon>
        <taxon>Clostridia</taxon>
        <taxon>Eubacteriales</taxon>
        <taxon>Oscillospiraceae</taxon>
        <taxon>Hydrogenoanaerobacterium</taxon>
    </lineage>
</organism>
<dbReference type="RefSeq" id="WP_092756441.1">
    <property type="nucleotide sequence ID" value="NZ_FOCG01000004.1"/>
</dbReference>
<dbReference type="PANTHER" id="PTHR42865">
    <property type="entry name" value="PROTON/GLUTAMATE-ASPARTATE SYMPORTER"/>
    <property type="match status" value="1"/>
</dbReference>
<evidence type="ECO:0000256" key="6">
    <source>
        <dbReference type="SAM" id="Phobius"/>
    </source>
</evidence>
<feature type="transmembrane region" description="Helical" evidence="6">
    <location>
        <begin position="43"/>
        <end position="69"/>
    </location>
</feature>
<dbReference type="AlphaFoldDB" id="A0A1H8E6G5"/>
<feature type="transmembrane region" description="Helical" evidence="6">
    <location>
        <begin position="320"/>
        <end position="338"/>
    </location>
</feature>
<reference evidence="7 8" key="1">
    <citation type="submission" date="2016-10" db="EMBL/GenBank/DDBJ databases">
        <authorList>
            <person name="de Groot N.N."/>
        </authorList>
    </citation>
    <scope>NUCLEOTIDE SEQUENCE [LARGE SCALE GENOMIC DNA]</scope>
    <source>
        <strain evidence="7 8">CGMCC 1.5070</strain>
    </source>
</reference>
<accession>A0A1H8E6G5</accession>
<keyword evidence="2" id="KW-0813">Transport</keyword>
<dbReference type="Pfam" id="PF00375">
    <property type="entry name" value="SDF"/>
    <property type="match status" value="1"/>
</dbReference>
<gene>
    <name evidence="7" type="ORF">SAMN05216180_2891</name>
</gene>
<keyword evidence="5 6" id="KW-0472">Membrane</keyword>
<comment type="subcellular location">
    <subcellularLocation>
        <location evidence="1">Membrane</location>
        <topology evidence="1">Multi-pass membrane protein</topology>
    </subcellularLocation>
</comment>
<proteinExistence type="predicted"/>
<dbReference type="InterPro" id="IPR001991">
    <property type="entry name" value="Na-dicarboxylate_symporter"/>
</dbReference>
<dbReference type="PRINTS" id="PR00173">
    <property type="entry name" value="EDTRNSPORT"/>
</dbReference>
<evidence type="ECO:0000256" key="4">
    <source>
        <dbReference type="ARBA" id="ARBA00022989"/>
    </source>
</evidence>
<evidence type="ECO:0000256" key="5">
    <source>
        <dbReference type="ARBA" id="ARBA00023136"/>
    </source>
</evidence>
<dbReference type="PANTHER" id="PTHR42865:SF8">
    <property type="entry name" value="SERINE_THREONINE TRANSPORTER SSTT"/>
    <property type="match status" value="1"/>
</dbReference>
<feature type="transmembrane region" description="Helical" evidence="6">
    <location>
        <begin position="350"/>
        <end position="374"/>
    </location>
</feature>
<evidence type="ECO:0000256" key="2">
    <source>
        <dbReference type="ARBA" id="ARBA00022448"/>
    </source>
</evidence>
<dbReference type="InterPro" id="IPR036458">
    <property type="entry name" value="Na:dicarbo_symporter_sf"/>
</dbReference>
<feature type="transmembrane region" description="Helical" evidence="6">
    <location>
        <begin position="215"/>
        <end position="236"/>
    </location>
</feature>
<dbReference type="GO" id="GO:0032329">
    <property type="term" value="P:serine transport"/>
    <property type="evidence" value="ECO:0007669"/>
    <property type="project" value="TreeGrafter"/>
</dbReference>
<dbReference type="OrthoDB" id="9768885at2"/>
<feature type="transmembrane region" description="Helical" evidence="6">
    <location>
        <begin position="128"/>
        <end position="157"/>
    </location>
</feature>
<dbReference type="STRING" id="474960.SAMN05216180_2891"/>
<keyword evidence="3 6" id="KW-0812">Transmembrane</keyword>
<dbReference type="Proteomes" id="UP000199158">
    <property type="component" value="Unassembled WGS sequence"/>
</dbReference>
<dbReference type="Gene3D" id="1.10.3860.10">
    <property type="entry name" value="Sodium:dicarboxylate symporter"/>
    <property type="match status" value="1"/>
</dbReference>
<feature type="transmembrane region" description="Helical" evidence="6">
    <location>
        <begin position="178"/>
        <end position="195"/>
    </location>
</feature>
<dbReference type="SUPFAM" id="SSF118215">
    <property type="entry name" value="Proton glutamate symport protein"/>
    <property type="match status" value="1"/>
</dbReference>
<feature type="transmembrane region" description="Helical" evidence="6">
    <location>
        <begin position="18"/>
        <end position="37"/>
    </location>
</feature>
<dbReference type="GO" id="GO:0005295">
    <property type="term" value="F:neutral L-amino acid:sodium symporter activity"/>
    <property type="evidence" value="ECO:0007669"/>
    <property type="project" value="TreeGrafter"/>
</dbReference>
<keyword evidence="4 6" id="KW-1133">Transmembrane helix</keyword>
<sequence length="416" mass="44259">MKSNTVEQSEKKKFRLGLVSKLLIGILLGILIGSFLPEGLIRVVITFSTLFSSFLKFVIPLMILAFVTMGIADLSQGAGKLLGITASISYASTLLSGSIAFFVAINLFPKFISADVINSIGDPEAGMLAPYFSVPIAPIMEVTAAVVLAFLLGLCISSMRGKEIGDTTYNFMNEFSKIINRVLNTAIIPLLPFYIMGTFANMTVSGQTFTILSVLWKVFLVVISLHLLYLLFLFVVSGTTCKKNVIQMLKNQVPGYLAAIGTQSSAASIPVNLTCAENNGVSKEIRNFVIPLCANIHMAGSMITITCCVTSVLLMSNMPINLGIIVPFIMTLGIAMVASPGAPGGSIMSALPFLPMVGIGSDSALASLLIALYITQDSFGTACNVSGDNAIAVIIDTIYNKYIKKSEPAKNAEAVK</sequence>
<keyword evidence="8" id="KW-1185">Reference proteome</keyword>
<evidence type="ECO:0000313" key="8">
    <source>
        <dbReference type="Proteomes" id="UP000199158"/>
    </source>
</evidence>
<name>A0A1H8E6G5_9FIRM</name>
<evidence type="ECO:0000256" key="3">
    <source>
        <dbReference type="ARBA" id="ARBA00022692"/>
    </source>
</evidence>